<evidence type="ECO:0000259" key="1">
    <source>
        <dbReference type="Pfam" id="PF09000"/>
    </source>
</evidence>
<dbReference type="Pfam" id="PF09000">
    <property type="entry name" value="Cytotoxic"/>
    <property type="match status" value="1"/>
</dbReference>
<dbReference type="Proteomes" id="UP001595868">
    <property type="component" value="Unassembled WGS sequence"/>
</dbReference>
<sequence length="96" mass="10975">MILPYSARLYRRGSIGAILTLSYTPLPRPSYLDDLEHLGARNGTRRWRDPNGRIYTYDGQHCELEVFNSRGHHIGVADVYTGEFTKPAVRGRKIDV</sequence>
<reference evidence="3" key="1">
    <citation type="journal article" date="2019" name="Int. J. Syst. Evol. Microbiol.">
        <title>The Global Catalogue of Microorganisms (GCM) 10K type strain sequencing project: providing services to taxonomists for standard genome sequencing and annotation.</title>
        <authorList>
            <consortium name="The Broad Institute Genomics Platform"/>
            <consortium name="The Broad Institute Genome Sequencing Center for Infectious Disease"/>
            <person name="Wu L."/>
            <person name="Ma J."/>
        </authorList>
    </citation>
    <scope>NUCLEOTIDE SEQUENCE [LARGE SCALE GENOMIC DNA]</scope>
    <source>
        <strain evidence="3">2902at01</strain>
    </source>
</reference>
<keyword evidence="3" id="KW-1185">Reference proteome</keyword>
<accession>A0ABV8KYG1</accession>
<dbReference type="RefSeq" id="WP_377553082.1">
    <property type="nucleotide sequence ID" value="NZ_JBHSBN010000045.1"/>
</dbReference>
<dbReference type="Gene3D" id="3.10.380.10">
    <property type="entry name" value="Colicin E3-like ribonuclease domain"/>
    <property type="match status" value="1"/>
</dbReference>
<name>A0ABV8KYG1_9ACTN</name>
<dbReference type="SUPFAM" id="SSF63840">
    <property type="entry name" value="Ribonuclease domain of colicin E3"/>
    <property type="match status" value="1"/>
</dbReference>
<organism evidence="2 3">
    <name type="scientific">Micromonospora zhanjiangensis</name>
    <dbReference type="NCBI Taxonomy" id="1522057"/>
    <lineage>
        <taxon>Bacteria</taxon>
        <taxon>Bacillati</taxon>
        <taxon>Actinomycetota</taxon>
        <taxon>Actinomycetes</taxon>
        <taxon>Micromonosporales</taxon>
        <taxon>Micromonosporaceae</taxon>
        <taxon>Micromonospora</taxon>
    </lineage>
</organism>
<dbReference type="InterPro" id="IPR009105">
    <property type="entry name" value="Colicin_E3_ribonuclease"/>
</dbReference>
<gene>
    <name evidence="2" type="ORF">ACFOX0_32165</name>
</gene>
<dbReference type="EMBL" id="JBHSBN010000045">
    <property type="protein sequence ID" value="MFC4110561.1"/>
    <property type="molecule type" value="Genomic_DNA"/>
</dbReference>
<dbReference type="InterPro" id="IPR036725">
    <property type="entry name" value="ColE3_ribonuclease_sf"/>
</dbReference>
<proteinExistence type="predicted"/>
<evidence type="ECO:0000313" key="2">
    <source>
        <dbReference type="EMBL" id="MFC4110561.1"/>
    </source>
</evidence>
<protein>
    <submittedName>
        <fullName evidence="2">Colicin E3/pyocin S6 family cytotoxin</fullName>
    </submittedName>
</protein>
<evidence type="ECO:0000313" key="3">
    <source>
        <dbReference type="Proteomes" id="UP001595868"/>
    </source>
</evidence>
<feature type="domain" description="Colicin E3-like ribonuclease" evidence="1">
    <location>
        <begin position="44"/>
        <end position="94"/>
    </location>
</feature>
<comment type="caution">
    <text evidence="2">The sequence shown here is derived from an EMBL/GenBank/DDBJ whole genome shotgun (WGS) entry which is preliminary data.</text>
</comment>